<dbReference type="PANTHER" id="PTHR47814:SF1">
    <property type="entry name" value="PEPTIDYL-TRNA HYDROLASE ARFB"/>
    <property type="match status" value="1"/>
</dbReference>
<comment type="caution">
    <text evidence="2">The sequence shown here is derived from an EMBL/GenBank/DDBJ whole genome shotgun (WGS) entry which is preliminary data.</text>
</comment>
<evidence type="ECO:0000313" key="2">
    <source>
        <dbReference type="EMBL" id="MBB5219848.1"/>
    </source>
</evidence>
<reference evidence="2 3" key="1">
    <citation type="submission" date="2020-08" db="EMBL/GenBank/DDBJ databases">
        <title>Genomic Encyclopedia of Type Strains, Phase IV (KMG-IV): sequencing the most valuable type-strain genomes for metagenomic binning, comparative biology and taxonomic classification.</title>
        <authorList>
            <person name="Goeker M."/>
        </authorList>
    </citation>
    <scope>NUCLEOTIDE SEQUENCE [LARGE SCALE GENOMIC DNA]</scope>
    <source>
        <strain evidence="2 3">DSM 103679</strain>
    </source>
</reference>
<dbReference type="GO" id="GO:0004045">
    <property type="term" value="F:peptidyl-tRNA hydrolase activity"/>
    <property type="evidence" value="ECO:0007669"/>
    <property type="project" value="TreeGrafter"/>
</dbReference>
<dbReference type="Gene3D" id="3.30.160.20">
    <property type="match status" value="1"/>
</dbReference>
<proteinExistence type="predicted"/>
<keyword evidence="3" id="KW-1185">Reference proteome</keyword>
<dbReference type="Pfam" id="PF00472">
    <property type="entry name" value="RF-1"/>
    <property type="match status" value="1"/>
</dbReference>
<accession>A0A840SI73</accession>
<dbReference type="EMBL" id="JACHFR010000004">
    <property type="protein sequence ID" value="MBB5219848.1"/>
    <property type="molecule type" value="Genomic_DNA"/>
</dbReference>
<sequence>MDAEELHESILKNSQITFSRSGGKGGQNVNKVNTKVHLTLPLAAVRGITDEERERLCTKLSALINNEGCIYISVDDERFQEVNRKIAFDRIESRIVNALRIQKKRKKTKPTKASKEKKLKLKRIRSEIKKNRAKVLFL</sequence>
<dbReference type="RefSeq" id="WP_184653365.1">
    <property type="nucleotide sequence ID" value="NZ_JACHFR010000004.1"/>
</dbReference>
<dbReference type="SUPFAM" id="SSF110916">
    <property type="entry name" value="Peptidyl-tRNA hydrolase domain-like"/>
    <property type="match status" value="1"/>
</dbReference>
<gene>
    <name evidence="2" type="ORF">HNP77_002237</name>
</gene>
<dbReference type="Proteomes" id="UP000578697">
    <property type="component" value="Unassembled WGS sequence"/>
</dbReference>
<name>A0A840SI73_9SPIR</name>
<dbReference type="GO" id="GO:0043022">
    <property type="term" value="F:ribosome binding"/>
    <property type="evidence" value="ECO:0007669"/>
    <property type="project" value="TreeGrafter"/>
</dbReference>
<dbReference type="PANTHER" id="PTHR47814">
    <property type="entry name" value="PEPTIDYL-TRNA HYDROLASE ARFB"/>
    <property type="match status" value="1"/>
</dbReference>
<protein>
    <submittedName>
        <fullName evidence="2">Ribosome-associated protein</fullName>
    </submittedName>
</protein>
<dbReference type="GO" id="GO:0003747">
    <property type="term" value="F:translation release factor activity"/>
    <property type="evidence" value="ECO:0007669"/>
    <property type="project" value="InterPro"/>
</dbReference>
<evidence type="ECO:0000313" key="3">
    <source>
        <dbReference type="Proteomes" id="UP000578697"/>
    </source>
</evidence>
<dbReference type="InterPro" id="IPR000352">
    <property type="entry name" value="Pep_chain_release_fac_I"/>
</dbReference>
<dbReference type="PROSITE" id="PS00745">
    <property type="entry name" value="RF_PROK_I"/>
    <property type="match status" value="1"/>
</dbReference>
<dbReference type="GO" id="GO:0072344">
    <property type="term" value="P:rescue of stalled ribosome"/>
    <property type="evidence" value="ECO:0007669"/>
    <property type="project" value="TreeGrafter"/>
</dbReference>
<dbReference type="AlphaFoldDB" id="A0A840SI73"/>
<feature type="domain" description="Prokaryotic-type class I peptide chain release factors" evidence="1">
    <location>
        <begin position="20"/>
        <end position="36"/>
    </location>
</feature>
<evidence type="ECO:0000259" key="1">
    <source>
        <dbReference type="PROSITE" id="PS00745"/>
    </source>
</evidence>
<dbReference type="NCBIfam" id="NF006718">
    <property type="entry name" value="PRK09256.1"/>
    <property type="match status" value="1"/>
</dbReference>
<organism evidence="2 3">
    <name type="scientific">Treponema rectale</name>
    <dbReference type="NCBI Taxonomy" id="744512"/>
    <lineage>
        <taxon>Bacteria</taxon>
        <taxon>Pseudomonadati</taxon>
        <taxon>Spirochaetota</taxon>
        <taxon>Spirochaetia</taxon>
        <taxon>Spirochaetales</taxon>
        <taxon>Treponemataceae</taxon>
        <taxon>Treponema</taxon>
    </lineage>
</organism>